<evidence type="ECO:0000256" key="6">
    <source>
        <dbReference type="SAM" id="SignalP"/>
    </source>
</evidence>
<evidence type="ECO:0000256" key="2">
    <source>
        <dbReference type="ARBA" id="ARBA00023136"/>
    </source>
</evidence>
<dbReference type="InterPro" id="IPR036737">
    <property type="entry name" value="OmpA-like_sf"/>
</dbReference>
<dbReference type="OrthoDB" id="9809364at2"/>
<evidence type="ECO:0000256" key="4">
    <source>
        <dbReference type="PROSITE-ProRule" id="PRU00339"/>
    </source>
</evidence>
<dbReference type="Pfam" id="PF07676">
    <property type="entry name" value="PD40"/>
    <property type="match status" value="1"/>
</dbReference>
<dbReference type="Pfam" id="PF00691">
    <property type="entry name" value="OmpA"/>
    <property type="match status" value="1"/>
</dbReference>
<evidence type="ECO:0000313" key="8">
    <source>
        <dbReference type="EMBL" id="GER60294.1"/>
    </source>
</evidence>
<dbReference type="InterPro" id="IPR008969">
    <property type="entry name" value="CarboxyPept-like_regulatory"/>
</dbReference>
<proteinExistence type="predicted"/>
<gene>
    <name evidence="8" type="ORF">ULMA_24020</name>
</gene>
<dbReference type="Gene3D" id="3.30.1330.60">
    <property type="entry name" value="OmpA-like domain"/>
    <property type="match status" value="1"/>
</dbReference>
<name>A0A5J4IZ17_9FLAO</name>
<evidence type="ECO:0000259" key="7">
    <source>
        <dbReference type="PROSITE" id="PS51123"/>
    </source>
</evidence>
<dbReference type="SUPFAM" id="SSF82171">
    <property type="entry name" value="DPP6 N-terminal domain-like"/>
    <property type="match status" value="1"/>
</dbReference>
<dbReference type="Gene3D" id="2.60.40.1120">
    <property type="entry name" value="Carboxypeptidase-like, regulatory domain"/>
    <property type="match status" value="1"/>
</dbReference>
<keyword evidence="9" id="KW-1185">Reference proteome</keyword>
<organism evidence="8 9">
    <name type="scientific">Patiriisocius marinus</name>
    <dbReference type="NCBI Taxonomy" id="1397112"/>
    <lineage>
        <taxon>Bacteria</taxon>
        <taxon>Pseudomonadati</taxon>
        <taxon>Bacteroidota</taxon>
        <taxon>Flavobacteriia</taxon>
        <taxon>Flavobacteriales</taxon>
        <taxon>Flavobacteriaceae</taxon>
        <taxon>Patiriisocius</taxon>
    </lineage>
</organism>
<protein>
    <submittedName>
        <fullName evidence="8">Cell envelope biogenesis protein OmpA</fullName>
    </submittedName>
</protein>
<dbReference type="SUPFAM" id="SSF48452">
    <property type="entry name" value="TPR-like"/>
    <property type="match status" value="1"/>
</dbReference>
<dbReference type="InterPro" id="IPR011659">
    <property type="entry name" value="WD40"/>
</dbReference>
<evidence type="ECO:0000256" key="1">
    <source>
        <dbReference type="ARBA" id="ARBA00004442"/>
    </source>
</evidence>
<dbReference type="CDD" id="cd07185">
    <property type="entry name" value="OmpA_C-like"/>
    <property type="match status" value="1"/>
</dbReference>
<sequence length="659" mass="74300">MKIRLQKSLLLTLALILLSLTASVAQEKKIKKANEDFDRFAYIDAREVYLKVVDDGYASAEIFKKLGDTYYWNSDYDNAAKWYGRLVDQFPAQTDASYYLRAAQSYKSIGKYEESDKLMEKYSGLTGGSLIAKNFEENRNYLSEIAFLSKKYELEKTSISTNTSDFGSAYYLDKIVFASAAETTGDKTYEWTDQPYLDLFMADKDSTGRLSNTQRLSDKINTGYHESSAVFTKDGNTIYFTRNNFVKRKPGMDKSKTVRLKLYTTSKNESGDWDNVVELPFNSKDYSTAHPALSVDETRLYFSSDMPGTVGMSDLWYVDIKGDNTYGEPTNLGEEINTEARESFPYISTAGNLYFSTDGRPGLGGYDIYSTPISAEGTIGEIKNVGIPANSNQDDFALIIDEEKNLGYLTSNRDGEQGSSDDDIYRIQFSSCKVDIAGVVVNKNTGNIIPYATVRLLDRDNKLIEEVITGADATFSFPQRECEDRFIVRALKSGYEPSEEIVDTPNETIKLSLTLPLTPVDPCPPNDLGCRLSLQPIYFDFDKSYIRPDAEIELAKILAAMRQYPELIIHIESHTDSRATHRYNDALSGRRAQSTLKWLIANGIESRRLTAKGYGENRLTNQCSDGVECTEEEHQLNRRSMFIIQNNNGLIDNSANERN</sequence>
<dbReference type="RefSeq" id="WP_151674724.1">
    <property type="nucleotide sequence ID" value="NZ_BKCG01000006.1"/>
</dbReference>
<feature type="domain" description="OmpA-like" evidence="7">
    <location>
        <begin position="526"/>
        <end position="648"/>
    </location>
</feature>
<dbReference type="PANTHER" id="PTHR30329:SF21">
    <property type="entry name" value="LIPOPROTEIN YIAD-RELATED"/>
    <property type="match status" value="1"/>
</dbReference>
<evidence type="ECO:0000256" key="5">
    <source>
        <dbReference type="PROSITE-ProRule" id="PRU00473"/>
    </source>
</evidence>
<feature type="signal peptide" evidence="6">
    <location>
        <begin position="1"/>
        <end position="24"/>
    </location>
</feature>
<dbReference type="SUPFAM" id="SSF103088">
    <property type="entry name" value="OmpA-like"/>
    <property type="match status" value="1"/>
</dbReference>
<dbReference type="PANTHER" id="PTHR30329">
    <property type="entry name" value="STATOR ELEMENT OF FLAGELLAR MOTOR COMPLEX"/>
    <property type="match status" value="1"/>
</dbReference>
<reference evidence="8 9" key="1">
    <citation type="submission" date="2019-08" db="EMBL/GenBank/DDBJ databases">
        <title>Draft genome sequence of Ulvibacter marinus type strain NBRC 109484.</title>
        <authorList>
            <person name="Kawano K."/>
            <person name="Ushijima N."/>
            <person name="Kihara M."/>
            <person name="Itoh H."/>
        </authorList>
    </citation>
    <scope>NUCLEOTIDE SEQUENCE [LARGE SCALE GENOMIC DNA]</scope>
    <source>
        <strain evidence="8 9">NBRC 109484</strain>
    </source>
</reference>
<accession>A0A5J4IZ17</accession>
<evidence type="ECO:0000256" key="3">
    <source>
        <dbReference type="ARBA" id="ARBA00023237"/>
    </source>
</evidence>
<keyword evidence="6" id="KW-0732">Signal</keyword>
<dbReference type="GO" id="GO:0009279">
    <property type="term" value="C:cell outer membrane"/>
    <property type="evidence" value="ECO:0007669"/>
    <property type="project" value="UniProtKB-SubCell"/>
</dbReference>
<dbReference type="InterPro" id="IPR019734">
    <property type="entry name" value="TPR_rpt"/>
</dbReference>
<dbReference type="PROSITE" id="PS51123">
    <property type="entry name" value="OMPA_2"/>
    <property type="match status" value="1"/>
</dbReference>
<dbReference type="PROSITE" id="PS50005">
    <property type="entry name" value="TPR"/>
    <property type="match status" value="1"/>
</dbReference>
<dbReference type="Gene3D" id="1.25.40.10">
    <property type="entry name" value="Tetratricopeptide repeat domain"/>
    <property type="match status" value="1"/>
</dbReference>
<keyword evidence="4" id="KW-0802">TPR repeat</keyword>
<dbReference type="EMBL" id="BKCG01000006">
    <property type="protein sequence ID" value="GER60294.1"/>
    <property type="molecule type" value="Genomic_DNA"/>
</dbReference>
<dbReference type="InterPro" id="IPR006664">
    <property type="entry name" value="OMP_bac"/>
</dbReference>
<dbReference type="InterPro" id="IPR011990">
    <property type="entry name" value="TPR-like_helical_dom_sf"/>
</dbReference>
<comment type="subcellular location">
    <subcellularLocation>
        <location evidence="1">Cell outer membrane</location>
    </subcellularLocation>
</comment>
<feature type="chain" id="PRO_5023807466" evidence="6">
    <location>
        <begin position="25"/>
        <end position="659"/>
    </location>
</feature>
<dbReference type="SUPFAM" id="SSF49464">
    <property type="entry name" value="Carboxypeptidase regulatory domain-like"/>
    <property type="match status" value="1"/>
</dbReference>
<dbReference type="InterPro" id="IPR006665">
    <property type="entry name" value="OmpA-like"/>
</dbReference>
<keyword evidence="3" id="KW-0998">Cell outer membrane</keyword>
<dbReference type="PRINTS" id="PR01021">
    <property type="entry name" value="OMPADOMAIN"/>
</dbReference>
<evidence type="ECO:0000313" key="9">
    <source>
        <dbReference type="Proteomes" id="UP000326509"/>
    </source>
</evidence>
<keyword evidence="2 5" id="KW-0472">Membrane</keyword>
<feature type="repeat" description="TPR" evidence="4">
    <location>
        <begin position="60"/>
        <end position="93"/>
    </location>
</feature>
<dbReference type="AlphaFoldDB" id="A0A5J4IZ17"/>
<dbReference type="InterPro" id="IPR050330">
    <property type="entry name" value="Bact_OuterMem_StrucFunc"/>
</dbReference>
<dbReference type="Proteomes" id="UP000326509">
    <property type="component" value="Unassembled WGS sequence"/>
</dbReference>
<comment type="caution">
    <text evidence="8">The sequence shown here is derived from an EMBL/GenBank/DDBJ whole genome shotgun (WGS) entry which is preliminary data.</text>
</comment>